<dbReference type="Pfam" id="PF00872">
    <property type="entry name" value="Transposase_mut"/>
    <property type="match status" value="1"/>
</dbReference>
<comment type="similarity">
    <text evidence="2">Belongs to the transposase mutator family.</text>
</comment>
<proteinExistence type="inferred from homology"/>
<dbReference type="InterPro" id="IPR048004">
    <property type="entry name" value="IS1249_transpos"/>
</dbReference>
<dbReference type="RefSeq" id="WP_205088569.1">
    <property type="nucleotide sequence ID" value="NZ_JACJLA010000047.1"/>
</dbReference>
<evidence type="ECO:0000313" key="7">
    <source>
        <dbReference type="Proteomes" id="UP000707138"/>
    </source>
</evidence>
<dbReference type="NCBIfam" id="NF033544">
    <property type="entry name" value="transpos_IS1249"/>
    <property type="match status" value="1"/>
</dbReference>
<accession>A0ABS2GK96</accession>
<keyword evidence="4" id="KW-0238">DNA-binding</keyword>
<dbReference type="InterPro" id="IPR001207">
    <property type="entry name" value="Transposase_mutator"/>
</dbReference>
<organism evidence="6 7">
    <name type="scientific">Veillonella magna</name>
    <dbReference type="NCBI Taxonomy" id="464322"/>
    <lineage>
        <taxon>Bacteria</taxon>
        <taxon>Bacillati</taxon>
        <taxon>Bacillota</taxon>
        <taxon>Negativicutes</taxon>
        <taxon>Veillonellales</taxon>
        <taxon>Veillonellaceae</taxon>
        <taxon>Veillonella</taxon>
    </lineage>
</organism>
<dbReference type="PROSITE" id="PS01007">
    <property type="entry name" value="TRANSPOSASE_MUTATOR"/>
    <property type="match status" value="1"/>
</dbReference>
<evidence type="ECO:0000313" key="6">
    <source>
        <dbReference type="EMBL" id="MBM6913735.1"/>
    </source>
</evidence>
<evidence type="ECO:0000256" key="2">
    <source>
        <dbReference type="ARBA" id="ARBA00010961"/>
    </source>
</evidence>
<gene>
    <name evidence="6" type="ORF">H6A01_10515</name>
</gene>
<protein>
    <submittedName>
        <fullName evidence="6">IS1249 family transposase</fullName>
    </submittedName>
</protein>
<reference evidence="6 7" key="1">
    <citation type="journal article" date="2021" name="Sci. Rep.">
        <title>The distribution of antibiotic resistance genes in chicken gut microbiota commensals.</title>
        <authorList>
            <person name="Juricova H."/>
            <person name="Matiasovicova J."/>
            <person name="Kubasova T."/>
            <person name="Cejkova D."/>
            <person name="Rychlik I."/>
        </authorList>
    </citation>
    <scope>NUCLEOTIDE SEQUENCE [LARGE SCALE GENOMIC DNA]</scope>
    <source>
        <strain evidence="6 7">An537</strain>
    </source>
</reference>
<evidence type="ECO:0000256" key="4">
    <source>
        <dbReference type="ARBA" id="ARBA00023125"/>
    </source>
</evidence>
<keyword evidence="3" id="KW-0815">Transposition</keyword>
<name>A0ABS2GK96_9FIRM</name>
<evidence type="ECO:0000256" key="1">
    <source>
        <dbReference type="ARBA" id="ARBA00002190"/>
    </source>
</evidence>
<keyword evidence="7" id="KW-1185">Reference proteome</keyword>
<evidence type="ECO:0000256" key="5">
    <source>
        <dbReference type="ARBA" id="ARBA00023172"/>
    </source>
</evidence>
<dbReference type="EMBL" id="JACJLA010000047">
    <property type="protein sequence ID" value="MBM6913735.1"/>
    <property type="molecule type" value="Genomic_DNA"/>
</dbReference>
<keyword evidence="5" id="KW-0233">DNA recombination</keyword>
<comment type="caution">
    <text evidence="6">The sequence shown here is derived from an EMBL/GenBank/DDBJ whole genome shotgun (WGS) entry which is preliminary data.</text>
</comment>
<evidence type="ECO:0000256" key="3">
    <source>
        <dbReference type="ARBA" id="ARBA00022578"/>
    </source>
</evidence>
<sequence>MKQVICPNCSQKCIRHGVLKSGSQRWFCKSCKIAFTNKLSTAEKELHLFLHWLFSKQLQREMPGQGRTFRRKTAKFWSIWPLPPKIEEAYDVLHFDGIYLSRKLCVLICCSKQYVLGWYVCRYENSRAWSTLMERIAPPRVVISDGGSGFAKALDKTWPLASHQRCLFHVFTQVKRYTTSQPKTQAGRELYTHTKRLFKIHTMDEAYEWIDYLLGWRKRHDTFLREMTVDEYGNKRSTHERLLKAESSLWRLINRQTLFTYLEFVDITVPITNNRLEGGVNAQLRDMLRTHRGLSLERRLKAVYWWCYMHSPRPLSLSELLNDMPTDESISAIYKKITWNNNRVNNTIPKWGDAIAWNELHMSTELPTYWD</sequence>
<comment type="function">
    <text evidence="1">Required for the transposition of the insertion element.</text>
</comment>
<dbReference type="Proteomes" id="UP000707138">
    <property type="component" value="Unassembled WGS sequence"/>
</dbReference>